<dbReference type="EMBL" id="CADCTV010000305">
    <property type="protein sequence ID" value="CAA9315845.1"/>
    <property type="molecule type" value="Genomic_DNA"/>
</dbReference>
<dbReference type="InterPro" id="IPR036038">
    <property type="entry name" value="Aminotransferase-like"/>
</dbReference>
<keyword evidence="1" id="KW-0456">Lyase</keyword>
<protein>
    <submittedName>
        <fullName evidence="1">Para-aminobenzoate synthase, aminase component / Aminodeoxychorismate lyase</fullName>
        <ecNumber evidence="1">2.6.1.85</ecNumber>
        <ecNumber evidence="1">4.1.3.38</ecNumber>
    </submittedName>
</protein>
<keyword evidence="1" id="KW-0808">Transferase</keyword>
<dbReference type="EC" id="2.6.1.85" evidence="1"/>
<dbReference type="Gene3D" id="3.20.10.10">
    <property type="entry name" value="D-amino Acid Aminotransferase, subunit A, domain 2"/>
    <property type="match status" value="1"/>
</dbReference>
<organism evidence="1">
    <name type="scientific">uncultured Gemmatimonadota bacterium</name>
    <dbReference type="NCBI Taxonomy" id="203437"/>
    <lineage>
        <taxon>Bacteria</taxon>
        <taxon>Pseudomonadati</taxon>
        <taxon>Gemmatimonadota</taxon>
        <taxon>environmental samples</taxon>
    </lineage>
</organism>
<dbReference type="AlphaFoldDB" id="A0A6J4KV23"/>
<accession>A0A6J4KV23</accession>
<sequence>MNERGEITESTIANLVVRLDGALWTPPLGSGLLPGVLRADLLARGEIRQRVLTSHDLARAEEVWLINSVRRWRRAVLVA</sequence>
<dbReference type="EC" id="4.1.3.38" evidence="1"/>
<evidence type="ECO:0000313" key="1">
    <source>
        <dbReference type="EMBL" id="CAA9315845.1"/>
    </source>
</evidence>
<dbReference type="GO" id="GO:0008696">
    <property type="term" value="F:4-amino-4-deoxychorismate lyase activity"/>
    <property type="evidence" value="ECO:0007669"/>
    <property type="project" value="UniProtKB-EC"/>
</dbReference>
<dbReference type="InterPro" id="IPR043132">
    <property type="entry name" value="BCAT-like_C"/>
</dbReference>
<gene>
    <name evidence="1" type="ORF">AVDCRST_MAG89-1397</name>
</gene>
<dbReference type="InterPro" id="IPR001544">
    <property type="entry name" value="Aminotrans_IV"/>
</dbReference>
<dbReference type="SUPFAM" id="SSF56752">
    <property type="entry name" value="D-aminoacid aminotransferase-like PLP-dependent enzymes"/>
    <property type="match status" value="1"/>
</dbReference>
<name>A0A6J4KV23_9BACT</name>
<dbReference type="Pfam" id="PF01063">
    <property type="entry name" value="Aminotran_4"/>
    <property type="match status" value="1"/>
</dbReference>
<proteinExistence type="predicted"/>
<reference evidence="1" key="1">
    <citation type="submission" date="2020-02" db="EMBL/GenBank/DDBJ databases">
        <authorList>
            <person name="Meier V. D."/>
        </authorList>
    </citation>
    <scope>NUCLEOTIDE SEQUENCE</scope>
    <source>
        <strain evidence="1">AVDCRST_MAG89</strain>
    </source>
</reference>
<dbReference type="GO" id="GO:0046820">
    <property type="term" value="F:4-amino-4-deoxychorismate synthase activity"/>
    <property type="evidence" value="ECO:0007669"/>
    <property type="project" value="UniProtKB-EC"/>
</dbReference>
<keyword evidence="1" id="KW-0032">Aminotransferase</keyword>